<proteinExistence type="predicted"/>
<dbReference type="EMBL" id="DWYA01000052">
    <property type="protein sequence ID" value="HJB39842.1"/>
    <property type="molecule type" value="Genomic_DNA"/>
</dbReference>
<evidence type="ECO:0000313" key="4">
    <source>
        <dbReference type="Proteomes" id="UP000824209"/>
    </source>
</evidence>
<evidence type="ECO:0000313" key="3">
    <source>
        <dbReference type="EMBL" id="HJB39842.1"/>
    </source>
</evidence>
<organism evidence="3 4">
    <name type="scientific">Candidatus Ruthenibacterium avium</name>
    <dbReference type="NCBI Taxonomy" id="2838751"/>
    <lineage>
        <taxon>Bacteria</taxon>
        <taxon>Bacillati</taxon>
        <taxon>Bacillota</taxon>
        <taxon>Clostridia</taxon>
        <taxon>Eubacteriales</taxon>
        <taxon>Oscillospiraceae</taxon>
        <taxon>Ruthenibacterium</taxon>
    </lineage>
</organism>
<name>A0A9D2S0V1_9FIRM</name>
<gene>
    <name evidence="3" type="ORF">H9943_05540</name>
</gene>
<reference evidence="3" key="2">
    <citation type="submission" date="2021-04" db="EMBL/GenBank/DDBJ databases">
        <authorList>
            <person name="Gilroy R."/>
        </authorList>
    </citation>
    <scope>NUCLEOTIDE SEQUENCE</scope>
    <source>
        <strain evidence="3">ChiBcec8-14828</strain>
    </source>
</reference>
<comment type="function">
    <text evidence="1">May bind long-chain fatty acids, such as palmitate, and may play a role in lipid transport or fatty acid metabolism.</text>
</comment>
<dbReference type="AlphaFoldDB" id="A0A9D2S0V1"/>
<dbReference type="InterPro" id="IPR050270">
    <property type="entry name" value="DegV_domain_contain"/>
</dbReference>
<dbReference type="NCBIfam" id="TIGR00762">
    <property type="entry name" value="DegV"/>
    <property type="match status" value="1"/>
</dbReference>
<reference evidence="3" key="1">
    <citation type="journal article" date="2021" name="PeerJ">
        <title>Extensive microbial diversity within the chicken gut microbiome revealed by metagenomics and culture.</title>
        <authorList>
            <person name="Gilroy R."/>
            <person name="Ravi A."/>
            <person name="Getino M."/>
            <person name="Pursley I."/>
            <person name="Horton D.L."/>
            <person name="Alikhan N.F."/>
            <person name="Baker D."/>
            <person name="Gharbi K."/>
            <person name="Hall N."/>
            <person name="Watson M."/>
            <person name="Adriaenssens E.M."/>
            <person name="Foster-Nyarko E."/>
            <person name="Jarju S."/>
            <person name="Secka A."/>
            <person name="Antonio M."/>
            <person name="Oren A."/>
            <person name="Chaudhuri R.R."/>
            <person name="La Ragione R."/>
            <person name="Hildebrand F."/>
            <person name="Pallen M.J."/>
        </authorList>
    </citation>
    <scope>NUCLEOTIDE SEQUENCE</scope>
    <source>
        <strain evidence="3">ChiBcec8-14828</strain>
    </source>
</reference>
<comment type="caution">
    <text evidence="3">The sequence shown here is derived from an EMBL/GenBank/DDBJ whole genome shotgun (WGS) entry which is preliminary data.</text>
</comment>
<dbReference type="SUPFAM" id="SSF82549">
    <property type="entry name" value="DAK1/DegV-like"/>
    <property type="match status" value="1"/>
</dbReference>
<accession>A0A9D2S0V1</accession>
<dbReference type="Gene3D" id="2.20.28.50">
    <property type="entry name" value="degv family protein"/>
    <property type="match status" value="1"/>
</dbReference>
<keyword evidence="2" id="KW-0446">Lipid-binding</keyword>
<dbReference type="InterPro" id="IPR003797">
    <property type="entry name" value="DegV"/>
</dbReference>
<dbReference type="Gene3D" id="3.30.1180.10">
    <property type="match status" value="1"/>
</dbReference>
<protein>
    <submittedName>
        <fullName evidence="3">DegV family protein</fullName>
    </submittedName>
</protein>
<dbReference type="PROSITE" id="PS51482">
    <property type="entry name" value="DEGV"/>
    <property type="match status" value="1"/>
</dbReference>
<dbReference type="PANTHER" id="PTHR33434:SF3">
    <property type="entry name" value="DEGV DOMAIN-CONTAINING PROTEIN YITS"/>
    <property type="match status" value="1"/>
</dbReference>
<sequence>MSYRIMTDSTTDLTPDILDELRLDVIPLTFLLNGKEYQDRPYGEEMPAKEFYKAIREGAMPTTSQVTPDRFCEAFEPILKSGEDILYLAFSSGLSGTCNAAMIAAEDLAERYPDRRVIVIDTLAASMGEGLLVYLACRRHEEGMELDELADWVREKRLHIAHWFTVDDLYHLKRGGRVSGAAAFVGTMLNIKPVLHVDDEGHLIPMEKVRGRRTSLDTLVEHMKKTGTDFSQQTVFISHSDCLEDAQYVAERLKKELGVPEVRIGYIGPVIGSHTGVGTVALFFDASHRS</sequence>
<evidence type="ECO:0000256" key="2">
    <source>
        <dbReference type="ARBA" id="ARBA00023121"/>
    </source>
</evidence>
<evidence type="ECO:0000256" key="1">
    <source>
        <dbReference type="ARBA" id="ARBA00003238"/>
    </source>
</evidence>
<dbReference type="PANTHER" id="PTHR33434">
    <property type="entry name" value="DEGV DOMAIN-CONTAINING PROTEIN DR_1986-RELATED"/>
    <property type="match status" value="1"/>
</dbReference>
<dbReference type="GO" id="GO:0008289">
    <property type="term" value="F:lipid binding"/>
    <property type="evidence" value="ECO:0007669"/>
    <property type="project" value="UniProtKB-KW"/>
</dbReference>
<dbReference type="InterPro" id="IPR043168">
    <property type="entry name" value="DegV_C"/>
</dbReference>
<dbReference type="Gene3D" id="3.40.50.10440">
    <property type="entry name" value="Dihydroxyacetone kinase, domain 1"/>
    <property type="match status" value="1"/>
</dbReference>
<dbReference type="Proteomes" id="UP000824209">
    <property type="component" value="Unassembled WGS sequence"/>
</dbReference>
<dbReference type="Pfam" id="PF02645">
    <property type="entry name" value="DegV"/>
    <property type="match status" value="1"/>
</dbReference>